<evidence type="ECO:0000259" key="8">
    <source>
        <dbReference type="Pfam" id="PF02687"/>
    </source>
</evidence>
<keyword evidence="11" id="KW-1185">Reference proteome</keyword>
<dbReference type="InterPro" id="IPR038766">
    <property type="entry name" value="Membrane_comp_ABC_pdt"/>
</dbReference>
<feature type="domain" description="ABC3 transporter permease C-terminal" evidence="8">
    <location>
        <begin position="283"/>
        <end position="400"/>
    </location>
</feature>
<dbReference type="AlphaFoldDB" id="A0A7X0NKA8"/>
<proteinExistence type="predicted"/>
<evidence type="ECO:0000256" key="2">
    <source>
        <dbReference type="ARBA" id="ARBA00022475"/>
    </source>
</evidence>
<keyword evidence="4 7" id="KW-1133">Transmembrane helix</keyword>
<evidence type="ECO:0000256" key="1">
    <source>
        <dbReference type="ARBA" id="ARBA00004651"/>
    </source>
</evidence>
<feature type="transmembrane region" description="Helical" evidence="7">
    <location>
        <begin position="328"/>
        <end position="350"/>
    </location>
</feature>
<feature type="domain" description="MacB-like periplasmic core" evidence="9">
    <location>
        <begin position="46"/>
        <end position="249"/>
    </location>
</feature>
<comment type="caution">
    <text evidence="10">The sequence shown here is derived from an EMBL/GenBank/DDBJ whole genome shotgun (WGS) entry which is preliminary data.</text>
</comment>
<dbReference type="PANTHER" id="PTHR30287:SF1">
    <property type="entry name" value="INNER MEMBRANE PROTEIN"/>
    <property type="match status" value="1"/>
</dbReference>
<feature type="transmembrane region" description="Helical" evidence="7">
    <location>
        <begin position="492"/>
        <end position="510"/>
    </location>
</feature>
<feature type="transmembrane region" description="Helical" evidence="7">
    <location>
        <begin position="439"/>
        <end position="461"/>
    </location>
</feature>
<feature type="region of interest" description="Disordered" evidence="6">
    <location>
        <begin position="579"/>
        <end position="606"/>
    </location>
</feature>
<evidence type="ECO:0000256" key="6">
    <source>
        <dbReference type="SAM" id="MobiDB-lite"/>
    </source>
</evidence>
<feature type="domain" description="ABC3 transporter permease C-terminal" evidence="8">
    <location>
        <begin position="751"/>
        <end position="861"/>
    </location>
</feature>
<comment type="subcellular location">
    <subcellularLocation>
        <location evidence="1">Cell membrane</location>
        <topology evidence="1">Multi-pass membrane protein</topology>
    </subcellularLocation>
</comment>
<feature type="transmembrane region" description="Helical" evidence="7">
    <location>
        <begin position="796"/>
        <end position="823"/>
    </location>
</feature>
<dbReference type="InterPro" id="IPR025857">
    <property type="entry name" value="MacB_PCD"/>
</dbReference>
<feature type="transmembrane region" description="Helical" evidence="7">
    <location>
        <begin position="745"/>
        <end position="766"/>
    </location>
</feature>
<sequence length="873" mass="96508">MLLSKAILHQLMSEHSAMEIKKNNRWLSHSLRLLKNELRRGELTIIFLAIVLAVATVFSLSGFTEQIKQAIATSSTNTIAADRVLRLNSPIDQEILTKSQTQKLRVARKIETESMAFAGDNMLLAEISAISNEYPLRGELRIKESKAQVESTIVNAPPVGSVWVEATVLSRMQVSLGDTIEIGVLPLTIAGILTDIPDRSYRAFIAGPSIFLHVDDMMKTELIQPGSRISYKYLFAGENDDIETFEQWLKPQLNDTQRWYDAKAAQNRLSRVLDGAEKFLSLASMLGIVLAAVAVAVASRRYGQRHQATVAVFKALGATINHIAKLYILHWGLLSLLSIASGLIVGYGLILLGQDAVKNFIELDNATLSLTPFLTAIITGLLCAIAFAIHPISELIKTSPLLVIRGIANKAGRKVGLHQVIPLLGLFALLLMFSQDLKMSVALLFGGLLVSLILLGFGQLLMSASRSAGTRAGKSLHLALANLKRRANENSVQLVSFTIAIQLLLLITVMKTSMLEEWQQQFPEDTPNHYLINITDQQIKPLTDFVESQGIAHQGFYSVYRGRLAAINNEKTIAVDNRDSDDTYEDSRQVKSLKKNSEQKKEGRRGMGRELGLTWLNDIPNENKILEGKWWSSDDTTPQVSIENNVAERLDIKLGDELTFTLATDTITVPVTSIREVNWQSRQLNFIMVFNQVVLADIESTSISAWMVPDDKKDDVYRFLANYPTISIMDFGAIMKQLNNMIEQVSVAIELILVLVILAGSLVLVAQVQASMEERERELAILRTLGAKGSLLRNSVLFEFVALGAIAGLMASVAMEIAVYILQTQVFNMTPSFHFNAWLIGIVAGGGFVGVMGMLSCWRLLSLSSVTLIRRTM</sequence>
<gene>
    <name evidence="10" type="ORF">HNQ55_003573</name>
</gene>
<dbReference type="InterPro" id="IPR003838">
    <property type="entry name" value="ABC3_permease_C"/>
</dbReference>
<evidence type="ECO:0000313" key="10">
    <source>
        <dbReference type="EMBL" id="MBB6545037.1"/>
    </source>
</evidence>
<dbReference type="Pfam" id="PF12704">
    <property type="entry name" value="MacB_PCD"/>
    <property type="match status" value="1"/>
</dbReference>
<feature type="transmembrane region" description="Helical" evidence="7">
    <location>
        <begin position="835"/>
        <end position="861"/>
    </location>
</feature>
<dbReference type="Pfam" id="PF02687">
    <property type="entry name" value="FtsX"/>
    <property type="match status" value="2"/>
</dbReference>
<organism evidence="10 11">
    <name type="scientific">Thalassotalea piscium</name>
    <dbReference type="NCBI Taxonomy" id="1230533"/>
    <lineage>
        <taxon>Bacteria</taxon>
        <taxon>Pseudomonadati</taxon>
        <taxon>Pseudomonadota</taxon>
        <taxon>Gammaproteobacteria</taxon>
        <taxon>Alteromonadales</taxon>
        <taxon>Colwelliaceae</taxon>
        <taxon>Thalassotalea</taxon>
    </lineage>
</organism>
<evidence type="ECO:0000256" key="3">
    <source>
        <dbReference type="ARBA" id="ARBA00022692"/>
    </source>
</evidence>
<feature type="transmembrane region" description="Helical" evidence="7">
    <location>
        <begin position="370"/>
        <end position="389"/>
    </location>
</feature>
<dbReference type="Proteomes" id="UP000537141">
    <property type="component" value="Unassembled WGS sequence"/>
</dbReference>
<keyword evidence="3 7" id="KW-0812">Transmembrane</keyword>
<dbReference type="RefSeq" id="WP_286290626.1">
    <property type="nucleotide sequence ID" value="NZ_AP027362.1"/>
</dbReference>
<evidence type="ECO:0000256" key="4">
    <source>
        <dbReference type="ARBA" id="ARBA00022989"/>
    </source>
</evidence>
<evidence type="ECO:0000313" key="11">
    <source>
        <dbReference type="Proteomes" id="UP000537141"/>
    </source>
</evidence>
<dbReference type="PANTHER" id="PTHR30287">
    <property type="entry name" value="MEMBRANE COMPONENT OF PREDICTED ABC SUPERFAMILY METABOLITE UPTAKE TRANSPORTER"/>
    <property type="match status" value="1"/>
</dbReference>
<evidence type="ECO:0000256" key="7">
    <source>
        <dbReference type="SAM" id="Phobius"/>
    </source>
</evidence>
<feature type="transmembrane region" description="Helical" evidence="7">
    <location>
        <begin position="279"/>
        <end position="298"/>
    </location>
</feature>
<feature type="transmembrane region" description="Helical" evidence="7">
    <location>
        <begin position="43"/>
        <end position="63"/>
    </location>
</feature>
<evidence type="ECO:0000259" key="9">
    <source>
        <dbReference type="Pfam" id="PF12704"/>
    </source>
</evidence>
<evidence type="ECO:0000256" key="5">
    <source>
        <dbReference type="ARBA" id="ARBA00023136"/>
    </source>
</evidence>
<accession>A0A7X0NKA8</accession>
<dbReference type="EMBL" id="JACHHU010000045">
    <property type="protein sequence ID" value="MBB6545037.1"/>
    <property type="molecule type" value="Genomic_DNA"/>
</dbReference>
<reference evidence="10 11" key="1">
    <citation type="submission" date="2020-08" db="EMBL/GenBank/DDBJ databases">
        <title>Genomic Encyclopedia of Type Strains, Phase IV (KMG-IV): sequencing the most valuable type-strain genomes for metagenomic binning, comparative biology and taxonomic classification.</title>
        <authorList>
            <person name="Goeker M."/>
        </authorList>
    </citation>
    <scope>NUCLEOTIDE SEQUENCE [LARGE SCALE GENOMIC DNA]</scope>
    <source>
        <strain evidence="10 11">DSM 26287</strain>
    </source>
</reference>
<dbReference type="GO" id="GO:0005886">
    <property type="term" value="C:plasma membrane"/>
    <property type="evidence" value="ECO:0007669"/>
    <property type="project" value="UniProtKB-SubCell"/>
</dbReference>
<feature type="transmembrane region" description="Helical" evidence="7">
    <location>
        <begin position="415"/>
        <end position="433"/>
    </location>
</feature>
<name>A0A7X0NKA8_9GAMM</name>
<keyword evidence="2" id="KW-1003">Cell membrane</keyword>
<protein>
    <submittedName>
        <fullName evidence="10">Putative ABC transport system permease protein</fullName>
    </submittedName>
</protein>
<keyword evidence="5 7" id="KW-0472">Membrane</keyword>